<gene>
    <name evidence="2" type="ORF">FS935_01720</name>
</gene>
<dbReference type="AlphaFoldDB" id="A0A5C6WC79"/>
<dbReference type="OrthoDB" id="2052561at2"/>
<keyword evidence="3" id="KW-1185">Reference proteome</keyword>
<accession>A0A5C6WC79</accession>
<dbReference type="Proteomes" id="UP000321363">
    <property type="component" value="Unassembled WGS sequence"/>
</dbReference>
<dbReference type="InterPro" id="IPR002611">
    <property type="entry name" value="IstB_ATP-bd"/>
</dbReference>
<organism evidence="2 3">
    <name type="scientific">Metabacillus litoralis</name>
    <dbReference type="NCBI Taxonomy" id="152268"/>
    <lineage>
        <taxon>Bacteria</taxon>
        <taxon>Bacillati</taxon>
        <taxon>Bacillota</taxon>
        <taxon>Bacilli</taxon>
        <taxon>Bacillales</taxon>
        <taxon>Bacillaceae</taxon>
        <taxon>Metabacillus</taxon>
    </lineage>
</organism>
<feature type="domain" description="IstB-like ATP-binding" evidence="1">
    <location>
        <begin position="2"/>
        <end position="49"/>
    </location>
</feature>
<sequence length="55" mass="6626">MIYEIAYLPNDKEDANLLCHLVDLRCEKKSTILTTNIYFKEWDAVFQDPDNQRQY</sequence>
<dbReference type="InterPro" id="IPR027417">
    <property type="entry name" value="P-loop_NTPase"/>
</dbReference>
<dbReference type="Gene3D" id="3.40.50.300">
    <property type="entry name" value="P-loop containing nucleotide triphosphate hydrolases"/>
    <property type="match status" value="1"/>
</dbReference>
<comment type="caution">
    <text evidence="2">The sequence shown here is derived from an EMBL/GenBank/DDBJ whole genome shotgun (WGS) entry which is preliminary data.</text>
</comment>
<dbReference type="Pfam" id="PF01695">
    <property type="entry name" value="IstB_IS21"/>
    <property type="match status" value="1"/>
</dbReference>
<evidence type="ECO:0000313" key="2">
    <source>
        <dbReference type="EMBL" id="TXC93452.1"/>
    </source>
</evidence>
<proteinExistence type="predicted"/>
<protein>
    <recommendedName>
        <fullName evidence="1">IstB-like ATP-binding domain-containing protein</fullName>
    </recommendedName>
</protein>
<name>A0A5C6WC79_9BACI</name>
<dbReference type="EMBL" id="VOQF01000001">
    <property type="protein sequence ID" value="TXC93452.1"/>
    <property type="molecule type" value="Genomic_DNA"/>
</dbReference>
<evidence type="ECO:0000259" key="1">
    <source>
        <dbReference type="Pfam" id="PF01695"/>
    </source>
</evidence>
<dbReference type="GO" id="GO:0005524">
    <property type="term" value="F:ATP binding"/>
    <property type="evidence" value="ECO:0007669"/>
    <property type="project" value="InterPro"/>
</dbReference>
<reference evidence="2 3" key="1">
    <citation type="journal article" date="2005" name="Int. J. Syst. Evol. Microbiol.">
        <title>Bacillus litoralis sp. nov., isolated from a tidal flat of the Yellow Sea in Korea.</title>
        <authorList>
            <person name="Yoon J.H."/>
            <person name="Oh T.K."/>
        </authorList>
    </citation>
    <scope>NUCLEOTIDE SEQUENCE [LARGE SCALE GENOMIC DNA]</scope>
    <source>
        <strain evidence="2 3">SW-211</strain>
    </source>
</reference>
<evidence type="ECO:0000313" key="3">
    <source>
        <dbReference type="Proteomes" id="UP000321363"/>
    </source>
</evidence>